<dbReference type="GO" id="GO:0008932">
    <property type="term" value="F:lytic endotransglycosylase activity"/>
    <property type="evidence" value="ECO:0007669"/>
    <property type="project" value="UniProtKB-UniRule"/>
</dbReference>
<proteinExistence type="inferred from homology"/>
<evidence type="ECO:0000313" key="9">
    <source>
        <dbReference type="Proteomes" id="UP000284177"/>
    </source>
</evidence>
<protein>
    <recommendedName>
        <fullName evidence="7">Endolytic murein transglycosylase</fullName>
        <ecNumber evidence="7">4.2.2.29</ecNumber>
    </recommendedName>
    <alternativeName>
        <fullName evidence="7">Peptidoglycan lytic transglycosylase</fullName>
    </alternativeName>
    <alternativeName>
        <fullName evidence="7">Peptidoglycan polymerization terminase</fullName>
    </alternativeName>
</protein>
<organism evidence="8 9">
    <name type="scientific">Thermohalobacter berrensis</name>
    <dbReference type="NCBI Taxonomy" id="99594"/>
    <lineage>
        <taxon>Bacteria</taxon>
        <taxon>Bacillati</taxon>
        <taxon>Bacillota</taxon>
        <taxon>Tissierellia</taxon>
        <taxon>Tissierellales</taxon>
        <taxon>Thermohalobacteraceae</taxon>
        <taxon>Thermohalobacter</taxon>
    </lineage>
</organism>
<dbReference type="HAMAP" id="MF_02065">
    <property type="entry name" value="MltG"/>
    <property type="match status" value="1"/>
</dbReference>
<reference evidence="8 9" key="1">
    <citation type="submission" date="2016-08" db="EMBL/GenBank/DDBJ databases">
        <title>Novel Firmicutes and Novel Genomes.</title>
        <authorList>
            <person name="Poppleton D.I."/>
            <person name="Gribaldo S."/>
        </authorList>
    </citation>
    <scope>NUCLEOTIDE SEQUENCE [LARGE SCALE GENOMIC DNA]</scope>
    <source>
        <strain evidence="8 9">CTT3</strain>
    </source>
</reference>
<dbReference type="InterPro" id="IPR003770">
    <property type="entry name" value="MLTG-like"/>
</dbReference>
<comment type="caution">
    <text evidence="8">The sequence shown here is derived from an EMBL/GenBank/DDBJ whole genome shotgun (WGS) entry which is preliminary data.</text>
</comment>
<keyword evidence="9" id="KW-1185">Reference proteome</keyword>
<dbReference type="Pfam" id="PF02618">
    <property type="entry name" value="YceG"/>
    <property type="match status" value="1"/>
</dbReference>
<dbReference type="EMBL" id="MCIB01000001">
    <property type="protein sequence ID" value="RKD34605.1"/>
    <property type="molecule type" value="Genomic_DNA"/>
</dbReference>
<keyword evidence="3 7" id="KW-1133">Transmembrane helix</keyword>
<comment type="similarity">
    <text evidence="7">Belongs to the transglycosylase MltG family.</text>
</comment>
<evidence type="ECO:0000256" key="4">
    <source>
        <dbReference type="ARBA" id="ARBA00023136"/>
    </source>
</evidence>
<sequence length="339" mass="38474">MAKTLKKLILFSFILLITCGVLGFSYFNSQIKPVDPYNIVEKKIVIPKGSTTNDIANLLNENKLISSKLIFKILAKKEGKDGKLKAGKYSLNSGMSMTEILYKIAKGDTDKETVTFTIPEGYELKEIADRLANLGLVNRKVFLDLTSKVSNFSNEYEFLKKIPQNISLEGYLFPDTYEVFKDSKEEEIIKKMLDRFDEVYQTLIKKEIKKSTLSLHEIITLASIIEREGKLDSERKLISAVFYNRLNKGWYLQSCATVQYVLGERKQNLTYDDLKIDSKYNTYLYNGLPPGPIASPGSMSIEAALKPAEVDYLFFVSNGDGSHTFTKSLKEHINAKNKK</sequence>
<accession>A0A419TAW6</accession>
<dbReference type="OrthoDB" id="9814591at2"/>
<evidence type="ECO:0000256" key="6">
    <source>
        <dbReference type="ARBA" id="ARBA00023316"/>
    </source>
</evidence>
<dbReference type="AlphaFoldDB" id="A0A419TAW6"/>
<keyword evidence="6 7" id="KW-0961">Cell wall biogenesis/degradation</keyword>
<dbReference type="GO" id="GO:0005886">
    <property type="term" value="C:plasma membrane"/>
    <property type="evidence" value="ECO:0007669"/>
    <property type="project" value="UniProtKB-UniRule"/>
</dbReference>
<dbReference type="NCBIfam" id="TIGR00247">
    <property type="entry name" value="endolytic transglycosylase MltG"/>
    <property type="match status" value="1"/>
</dbReference>
<dbReference type="Proteomes" id="UP000284177">
    <property type="component" value="Unassembled WGS sequence"/>
</dbReference>
<comment type="catalytic activity">
    <reaction evidence="7">
        <text>a peptidoglycan chain = a peptidoglycan chain with N-acetyl-1,6-anhydromuramyl-[peptide] at the reducing end + a peptidoglycan chain with N-acetylglucosamine at the non-reducing end.</text>
        <dbReference type="EC" id="4.2.2.29"/>
    </reaction>
</comment>
<dbReference type="Gene3D" id="3.30.160.60">
    <property type="entry name" value="Classic Zinc Finger"/>
    <property type="match status" value="1"/>
</dbReference>
<dbReference type="CDD" id="cd08010">
    <property type="entry name" value="MltG_like"/>
    <property type="match status" value="1"/>
</dbReference>
<name>A0A419TAW6_9FIRM</name>
<evidence type="ECO:0000256" key="1">
    <source>
        <dbReference type="ARBA" id="ARBA00022475"/>
    </source>
</evidence>
<dbReference type="EC" id="4.2.2.29" evidence="7"/>
<gene>
    <name evidence="7" type="primary">mltG</name>
    <name evidence="8" type="ORF">BET03_01910</name>
</gene>
<dbReference type="GO" id="GO:0009252">
    <property type="term" value="P:peptidoglycan biosynthetic process"/>
    <property type="evidence" value="ECO:0007669"/>
    <property type="project" value="UniProtKB-UniRule"/>
</dbReference>
<keyword evidence="1 7" id="KW-1003">Cell membrane</keyword>
<evidence type="ECO:0000256" key="7">
    <source>
        <dbReference type="HAMAP-Rule" id="MF_02065"/>
    </source>
</evidence>
<dbReference type="RefSeq" id="WP_120166666.1">
    <property type="nucleotide sequence ID" value="NZ_MCIB01000001.1"/>
</dbReference>
<comment type="function">
    <text evidence="7">Functions as a peptidoglycan terminase that cleaves nascent peptidoglycan strands endolytically to terminate their elongation.</text>
</comment>
<feature type="site" description="Important for catalytic activity" evidence="7">
    <location>
        <position position="228"/>
    </location>
</feature>
<evidence type="ECO:0000256" key="3">
    <source>
        <dbReference type="ARBA" id="ARBA00022989"/>
    </source>
</evidence>
<keyword evidence="5 7" id="KW-0456">Lyase</keyword>
<evidence type="ECO:0000256" key="5">
    <source>
        <dbReference type="ARBA" id="ARBA00023239"/>
    </source>
</evidence>
<evidence type="ECO:0000313" key="8">
    <source>
        <dbReference type="EMBL" id="RKD34605.1"/>
    </source>
</evidence>
<keyword evidence="4 7" id="KW-0472">Membrane</keyword>
<dbReference type="Gene3D" id="3.30.1490.480">
    <property type="entry name" value="Endolytic murein transglycosylase"/>
    <property type="match status" value="2"/>
</dbReference>
<dbReference type="GO" id="GO:0071555">
    <property type="term" value="P:cell wall organization"/>
    <property type="evidence" value="ECO:0007669"/>
    <property type="project" value="UniProtKB-KW"/>
</dbReference>
<dbReference type="PANTHER" id="PTHR30518:SF2">
    <property type="entry name" value="ENDOLYTIC MUREIN TRANSGLYCOSYLASE"/>
    <property type="match status" value="1"/>
</dbReference>
<dbReference type="PANTHER" id="PTHR30518">
    <property type="entry name" value="ENDOLYTIC MUREIN TRANSGLYCOSYLASE"/>
    <property type="match status" value="1"/>
</dbReference>
<evidence type="ECO:0000256" key="2">
    <source>
        <dbReference type="ARBA" id="ARBA00022692"/>
    </source>
</evidence>
<keyword evidence="2 7" id="KW-0812">Transmembrane</keyword>